<comment type="caution">
    <text evidence="1">The sequence shown here is derived from an EMBL/GenBank/DDBJ whole genome shotgun (WGS) entry which is preliminary data.</text>
</comment>
<sequence>MRKSCVFRKRNAAIGALQKHFATAVNRCSVSGTIIHASDIVVVSVVNQCPQSTSIDRFVYPLWCGSQHGVWILRVDQNLVDVVVIYSSVQSTVFPGQSSVVAFLYPECFGVPCIFISGTNEDSIWIKWMNGNA</sequence>
<accession>A0A645C4E2</accession>
<name>A0A645C4E2_9ZZZZ</name>
<dbReference type="EMBL" id="VSSQ01024358">
    <property type="protein sequence ID" value="MPM71831.1"/>
    <property type="molecule type" value="Genomic_DNA"/>
</dbReference>
<evidence type="ECO:0000313" key="1">
    <source>
        <dbReference type="EMBL" id="MPM71831.1"/>
    </source>
</evidence>
<reference evidence="1" key="1">
    <citation type="submission" date="2019-08" db="EMBL/GenBank/DDBJ databases">
        <authorList>
            <person name="Kucharzyk K."/>
            <person name="Murdoch R.W."/>
            <person name="Higgins S."/>
            <person name="Loffler F."/>
        </authorList>
    </citation>
    <scope>NUCLEOTIDE SEQUENCE</scope>
</reference>
<protein>
    <submittedName>
        <fullName evidence="1">Uncharacterized protein</fullName>
    </submittedName>
</protein>
<dbReference type="AlphaFoldDB" id="A0A645C4E2"/>
<proteinExistence type="predicted"/>
<organism evidence="1">
    <name type="scientific">bioreactor metagenome</name>
    <dbReference type="NCBI Taxonomy" id="1076179"/>
    <lineage>
        <taxon>unclassified sequences</taxon>
        <taxon>metagenomes</taxon>
        <taxon>ecological metagenomes</taxon>
    </lineage>
</organism>
<gene>
    <name evidence="1" type="ORF">SDC9_118802</name>
</gene>